<organism evidence="1 2">
    <name type="scientific">Aspergillus coremiiformis</name>
    <dbReference type="NCBI Taxonomy" id="138285"/>
    <lineage>
        <taxon>Eukaryota</taxon>
        <taxon>Fungi</taxon>
        <taxon>Dikarya</taxon>
        <taxon>Ascomycota</taxon>
        <taxon>Pezizomycotina</taxon>
        <taxon>Eurotiomycetes</taxon>
        <taxon>Eurotiomycetidae</taxon>
        <taxon>Eurotiales</taxon>
        <taxon>Aspergillaceae</taxon>
        <taxon>Aspergillus</taxon>
        <taxon>Aspergillus subgen. Circumdati</taxon>
    </lineage>
</organism>
<protein>
    <submittedName>
        <fullName evidence="1">Uncharacterized protein</fullName>
    </submittedName>
</protein>
<evidence type="ECO:0000313" key="2">
    <source>
        <dbReference type="Proteomes" id="UP000327118"/>
    </source>
</evidence>
<dbReference type="EMBL" id="ML739036">
    <property type="protein sequence ID" value="KAE8356623.1"/>
    <property type="molecule type" value="Genomic_DNA"/>
</dbReference>
<name>A0A5N6ZHE3_9EURO</name>
<evidence type="ECO:0000313" key="1">
    <source>
        <dbReference type="EMBL" id="KAE8356623.1"/>
    </source>
</evidence>
<reference evidence="2" key="1">
    <citation type="submission" date="2019-04" db="EMBL/GenBank/DDBJ databases">
        <title>Friends and foes A comparative genomics studyof 23 Aspergillus species from section Flavi.</title>
        <authorList>
            <consortium name="DOE Joint Genome Institute"/>
            <person name="Kjaerbolling I."/>
            <person name="Vesth T."/>
            <person name="Frisvad J.C."/>
            <person name="Nybo J.L."/>
            <person name="Theobald S."/>
            <person name="Kildgaard S."/>
            <person name="Isbrandt T."/>
            <person name="Kuo A."/>
            <person name="Sato A."/>
            <person name="Lyhne E.K."/>
            <person name="Kogle M.E."/>
            <person name="Wiebenga A."/>
            <person name="Kun R.S."/>
            <person name="Lubbers R.J."/>
            <person name="Makela M.R."/>
            <person name="Barry K."/>
            <person name="Chovatia M."/>
            <person name="Clum A."/>
            <person name="Daum C."/>
            <person name="Haridas S."/>
            <person name="He G."/>
            <person name="LaButti K."/>
            <person name="Lipzen A."/>
            <person name="Mondo S."/>
            <person name="Riley R."/>
            <person name="Salamov A."/>
            <person name="Simmons B.A."/>
            <person name="Magnuson J.K."/>
            <person name="Henrissat B."/>
            <person name="Mortensen U.H."/>
            <person name="Larsen T.O."/>
            <person name="Devries R.P."/>
            <person name="Grigoriev I.V."/>
            <person name="Machida M."/>
            <person name="Baker S.E."/>
            <person name="Andersen M.R."/>
        </authorList>
    </citation>
    <scope>NUCLEOTIDE SEQUENCE [LARGE SCALE GENOMIC DNA]</scope>
    <source>
        <strain evidence="2">CBS 553.77</strain>
    </source>
</reference>
<keyword evidence="2" id="KW-1185">Reference proteome</keyword>
<dbReference type="OrthoDB" id="5101662at2759"/>
<dbReference type="Proteomes" id="UP000327118">
    <property type="component" value="Unassembled WGS sequence"/>
</dbReference>
<proteinExistence type="predicted"/>
<dbReference type="AlphaFoldDB" id="A0A5N6ZHE3"/>
<sequence>MTRESIAIRPKAFMSLSHHIPNALLSRLRKQWRIESVLWNGLLNTGIVRPSISINRVREGFHALVGELDLHDLPEEDFHLTGAGESAFMMPPARNQACFIPDESDLSILADLDFPEDPMQNYRAFKDKKPTLVGGHPFSETNHCRLTSLPYIYYKVTSDINVLQDGLIDD</sequence>
<accession>A0A5N6ZHE3</accession>
<gene>
    <name evidence="1" type="ORF">BDV28DRAFT_144948</name>
</gene>